<gene>
    <name evidence="4" type="ORF">IWT140_00079</name>
</gene>
<dbReference type="Pfam" id="PF13240">
    <property type="entry name" value="Zn_Ribbon_1"/>
    <property type="match status" value="1"/>
</dbReference>
<keyword evidence="5" id="KW-1185">Reference proteome</keyword>
<evidence type="ECO:0000256" key="2">
    <source>
        <dbReference type="SAM" id="Phobius"/>
    </source>
</evidence>
<evidence type="ECO:0000313" key="5">
    <source>
        <dbReference type="Proteomes" id="UP000198430"/>
    </source>
</evidence>
<organism evidence="4 5">
    <name type="scientific">Secundilactobacillus pentosiphilus</name>
    <dbReference type="NCBI Taxonomy" id="1714682"/>
    <lineage>
        <taxon>Bacteria</taxon>
        <taxon>Bacillati</taxon>
        <taxon>Bacillota</taxon>
        <taxon>Bacilli</taxon>
        <taxon>Lactobacillales</taxon>
        <taxon>Lactobacillaceae</taxon>
        <taxon>Secundilactobacillus</taxon>
    </lineage>
</organism>
<proteinExistence type="predicted"/>
<dbReference type="PROSITE" id="PS50216">
    <property type="entry name" value="DHHC"/>
    <property type="match status" value="1"/>
</dbReference>
<feature type="compositionally biased region" description="Basic and acidic residues" evidence="1">
    <location>
        <begin position="46"/>
        <end position="74"/>
    </location>
</feature>
<sequence>MKDKFCVYCGAKIPDGAKFCPKCGSAVIIEDHARDQDFFKHTTDKKSDFHTDETQPGGDFKHDRRRDDYADRSRTQTNNKNVQSIDVNMKRSDMNVIDRYATMPTGQYVFLWLFIVALLSALISGFLIFVLLGFVLDQPRKNGEAWRNAHYTGWWG</sequence>
<reference evidence="4 5" key="1">
    <citation type="submission" date="2015-11" db="EMBL/GenBank/DDBJ databases">
        <title>Draft genome sequences of new species of the genus Lactobacillus isolated from orchardgrass silage.</title>
        <authorList>
            <person name="Tohno M."/>
            <person name="Tanizawa Y."/>
            <person name="Arita M."/>
        </authorList>
    </citation>
    <scope>NUCLEOTIDE SEQUENCE [LARGE SCALE GENOMIC DNA]</scope>
    <source>
        <strain evidence="4 5">IWT140</strain>
    </source>
</reference>
<feature type="region of interest" description="Disordered" evidence="1">
    <location>
        <begin position="46"/>
        <end position="80"/>
    </location>
</feature>
<evidence type="ECO:0000313" key="4">
    <source>
        <dbReference type="EMBL" id="GAX02482.1"/>
    </source>
</evidence>
<accession>A0A1Z5ILM5</accession>
<feature type="transmembrane region" description="Helical" evidence="2">
    <location>
        <begin position="109"/>
        <end position="136"/>
    </location>
</feature>
<dbReference type="AlphaFoldDB" id="A0A1Z5ILM5"/>
<feature type="domain" description="Zinc-ribbon" evidence="3">
    <location>
        <begin position="5"/>
        <end position="26"/>
    </location>
</feature>
<dbReference type="Proteomes" id="UP000198430">
    <property type="component" value="Unassembled WGS sequence"/>
</dbReference>
<keyword evidence="2" id="KW-0472">Membrane</keyword>
<dbReference type="RefSeq" id="WP_089087475.1">
    <property type="nucleotide sequence ID" value="NZ_BCMH01000001.1"/>
</dbReference>
<dbReference type="EMBL" id="BCMH01000001">
    <property type="protein sequence ID" value="GAX02482.1"/>
    <property type="molecule type" value="Genomic_DNA"/>
</dbReference>
<evidence type="ECO:0000259" key="3">
    <source>
        <dbReference type="Pfam" id="PF13240"/>
    </source>
</evidence>
<keyword evidence="2" id="KW-1133">Transmembrane helix</keyword>
<keyword evidence="2" id="KW-0812">Transmembrane</keyword>
<evidence type="ECO:0000256" key="1">
    <source>
        <dbReference type="SAM" id="MobiDB-lite"/>
    </source>
</evidence>
<name>A0A1Z5ILM5_9LACO</name>
<dbReference type="Gene3D" id="4.10.1060.50">
    <property type="match status" value="1"/>
</dbReference>
<dbReference type="InterPro" id="IPR026870">
    <property type="entry name" value="Zinc_ribbon_dom"/>
</dbReference>
<protein>
    <recommendedName>
        <fullName evidence="3">Zinc-ribbon domain-containing protein</fullName>
    </recommendedName>
</protein>
<dbReference type="InterPro" id="IPR038587">
    <property type="entry name" value="Ribosomal_eL40_sf"/>
</dbReference>
<comment type="caution">
    <text evidence="4">The sequence shown here is derived from an EMBL/GenBank/DDBJ whole genome shotgun (WGS) entry which is preliminary data.</text>
</comment>